<evidence type="ECO:0000313" key="3">
    <source>
        <dbReference type="EMBL" id="CBY09790.1"/>
    </source>
</evidence>
<dbReference type="EMBL" id="FN653048">
    <property type="protein sequence ID" value="CBY09790.1"/>
    <property type="molecule type" value="Genomic_DNA"/>
</dbReference>
<dbReference type="InParanoid" id="E4XGJ2"/>
<dbReference type="AlphaFoldDB" id="E4XGJ2"/>
<protein>
    <recommendedName>
        <fullName evidence="2">Pop1 N-terminal domain-containing protein</fullName>
    </recommendedName>
</protein>
<sequence>MIVDDDDPRSKMDKQPASMIVQEDSDARLNVSELVEKRRSELEAMMRVIKAPPSTRTALQRISRCKRRRASAHNLKRLPKSVRNILISDYKERPGLKSYKRRQLDDREKSLKGEKILSEPKDGPNRLSTHVWFCKKISHGYKIWMASTTMPN</sequence>
<name>E4XGJ2_OIKDI</name>
<proteinExistence type="predicted"/>
<dbReference type="Pfam" id="PF06978">
    <property type="entry name" value="POP1_N"/>
    <property type="match status" value="1"/>
</dbReference>
<dbReference type="InterPro" id="IPR009723">
    <property type="entry name" value="Pop1_N"/>
</dbReference>
<keyword evidence="4" id="KW-1185">Reference proteome</keyword>
<dbReference type="OrthoDB" id="442863at2759"/>
<dbReference type="GO" id="GO:0001682">
    <property type="term" value="P:tRNA 5'-leader removal"/>
    <property type="evidence" value="ECO:0007669"/>
    <property type="project" value="InterPro"/>
</dbReference>
<evidence type="ECO:0000259" key="2">
    <source>
        <dbReference type="Pfam" id="PF06978"/>
    </source>
</evidence>
<gene>
    <name evidence="3" type="ORF">GSOID_T00010603001</name>
</gene>
<dbReference type="Proteomes" id="UP000001307">
    <property type="component" value="Unassembled WGS sequence"/>
</dbReference>
<feature type="domain" description="Pop1 N-terminal" evidence="2">
    <location>
        <begin position="36"/>
        <end position="103"/>
    </location>
</feature>
<organism evidence="3">
    <name type="scientific">Oikopleura dioica</name>
    <name type="common">Tunicate</name>
    <dbReference type="NCBI Taxonomy" id="34765"/>
    <lineage>
        <taxon>Eukaryota</taxon>
        <taxon>Metazoa</taxon>
        <taxon>Chordata</taxon>
        <taxon>Tunicata</taxon>
        <taxon>Appendicularia</taxon>
        <taxon>Copelata</taxon>
        <taxon>Oikopleuridae</taxon>
        <taxon>Oikopleura</taxon>
    </lineage>
</organism>
<feature type="region of interest" description="Disordered" evidence="1">
    <location>
        <begin position="101"/>
        <end position="122"/>
    </location>
</feature>
<dbReference type="InterPro" id="IPR039182">
    <property type="entry name" value="Pop1"/>
</dbReference>
<feature type="compositionally biased region" description="Basic and acidic residues" evidence="1">
    <location>
        <begin position="102"/>
        <end position="122"/>
    </location>
</feature>
<dbReference type="PANTHER" id="PTHR22731:SF3">
    <property type="entry name" value="RIBONUCLEASES P_MRP PROTEIN SUBUNIT POP1"/>
    <property type="match status" value="1"/>
</dbReference>
<evidence type="ECO:0000256" key="1">
    <source>
        <dbReference type="SAM" id="MobiDB-lite"/>
    </source>
</evidence>
<dbReference type="GO" id="GO:0005655">
    <property type="term" value="C:nucleolar ribonuclease P complex"/>
    <property type="evidence" value="ECO:0007669"/>
    <property type="project" value="InterPro"/>
</dbReference>
<feature type="region of interest" description="Disordered" evidence="1">
    <location>
        <begin position="1"/>
        <end position="25"/>
    </location>
</feature>
<reference evidence="3" key="1">
    <citation type="journal article" date="2010" name="Science">
        <title>Plasticity of animal genome architecture unmasked by rapid evolution of a pelagic tunicate.</title>
        <authorList>
            <person name="Denoeud F."/>
            <person name="Henriet S."/>
            <person name="Mungpakdee S."/>
            <person name="Aury J.M."/>
            <person name="Da Silva C."/>
            <person name="Brinkmann H."/>
            <person name="Mikhaleva J."/>
            <person name="Olsen L.C."/>
            <person name="Jubin C."/>
            <person name="Canestro C."/>
            <person name="Bouquet J.M."/>
            <person name="Danks G."/>
            <person name="Poulain J."/>
            <person name="Campsteijn C."/>
            <person name="Adamski M."/>
            <person name="Cross I."/>
            <person name="Yadetie F."/>
            <person name="Muffato M."/>
            <person name="Louis A."/>
            <person name="Butcher S."/>
            <person name="Tsagkogeorga G."/>
            <person name="Konrad A."/>
            <person name="Singh S."/>
            <person name="Jensen M.F."/>
            <person name="Cong E.H."/>
            <person name="Eikeseth-Otteraa H."/>
            <person name="Noel B."/>
            <person name="Anthouard V."/>
            <person name="Porcel B.M."/>
            <person name="Kachouri-Lafond R."/>
            <person name="Nishino A."/>
            <person name="Ugolini M."/>
            <person name="Chourrout P."/>
            <person name="Nishida H."/>
            <person name="Aasland R."/>
            <person name="Huzurbazar S."/>
            <person name="Westhof E."/>
            <person name="Delsuc F."/>
            <person name="Lehrach H."/>
            <person name="Reinhardt R."/>
            <person name="Weissenbach J."/>
            <person name="Roy S.W."/>
            <person name="Artiguenave F."/>
            <person name="Postlethwait J.H."/>
            <person name="Manak J.R."/>
            <person name="Thompson E.M."/>
            <person name="Jaillon O."/>
            <person name="Du Pasquier L."/>
            <person name="Boudinot P."/>
            <person name="Liberles D.A."/>
            <person name="Volff J.N."/>
            <person name="Philippe H."/>
            <person name="Lenhard B."/>
            <person name="Roest Crollius H."/>
            <person name="Wincker P."/>
            <person name="Chourrout D."/>
        </authorList>
    </citation>
    <scope>NUCLEOTIDE SEQUENCE [LARGE SCALE GENOMIC DNA]</scope>
</reference>
<evidence type="ECO:0000313" key="4">
    <source>
        <dbReference type="Proteomes" id="UP000001307"/>
    </source>
</evidence>
<dbReference type="PANTHER" id="PTHR22731">
    <property type="entry name" value="RIBONUCLEASES P/MRP PROTEIN SUBUNIT POP1"/>
    <property type="match status" value="1"/>
</dbReference>
<dbReference type="GO" id="GO:0000172">
    <property type="term" value="C:ribonuclease MRP complex"/>
    <property type="evidence" value="ECO:0007669"/>
    <property type="project" value="InterPro"/>
</dbReference>
<accession>E4XGJ2</accession>